<dbReference type="InterPro" id="IPR050319">
    <property type="entry name" value="ABC_transp_ATP-bind"/>
</dbReference>
<dbReference type="PANTHER" id="PTHR43776">
    <property type="entry name" value="TRANSPORT ATP-BINDING PROTEIN"/>
    <property type="match status" value="1"/>
</dbReference>
<dbReference type="SMART" id="SM00382">
    <property type="entry name" value="AAA"/>
    <property type="match status" value="2"/>
</dbReference>
<dbReference type="CDD" id="cd03257">
    <property type="entry name" value="ABC_NikE_OppD_transporters"/>
    <property type="match status" value="2"/>
</dbReference>
<dbReference type="OrthoDB" id="9814623at2"/>
<reference evidence="5 6" key="1">
    <citation type="journal article" date="2014" name="Genome Announc.">
        <title>Draft genome sequences of six enterohepatic helicobacter species isolated from humans and one from rhesus macaques.</title>
        <authorList>
            <person name="Shen Z."/>
            <person name="Sheh A."/>
            <person name="Young S.K."/>
            <person name="Abouelliel A."/>
            <person name="Ward D.V."/>
            <person name="Earl A.M."/>
            <person name="Fox J.G."/>
        </authorList>
    </citation>
    <scope>NUCLEOTIDE SEQUENCE [LARGE SCALE GENOMIC DNA]</scope>
    <source>
        <strain evidence="5 6">MIT 99-5501</strain>
    </source>
</reference>
<dbReference type="AlphaFoldDB" id="V8C6Q2"/>
<dbReference type="InterPro" id="IPR003593">
    <property type="entry name" value="AAA+_ATPase"/>
</dbReference>
<dbReference type="HOGENOM" id="CLU_000604_86_2_7"/>
<dbReference type="Proteomes" id="UP000018731">
    <property type="component" value="Unassembled WGS sequence"/>
</dbReference>
<dbReference type="PROSITE" id="PS50893">
    <property type="entry name" value="ABC_TRANSPORTER_2"/>
    <property type="match status" value="2"/>
</dbReference>
<dbReference type="GO" id="GO:0055085">
    <property type="term" value="P:transmembrane transport"/>
    <property type="evidence" value="ECO:0007669"/>
    <property type="project" value="UniProtKB-ARBA"/>
</dbReference>
<dbReference type="Gene3D" id="3.40.50.300">
    <property type="entry name" value="P-loop containing nucleotide triphosphate hydrolases"/>
    <property type="match status" value="2"/>
</dbReference>
<dbReference type="Pfam" id="PF00005">
    <property type="entry name" value="ABC_tran"/>
    <property type="match status" value="2"/>
</dbReference>
<dbReference type="SUPFAM" id="SSF52540">
    <property type="entry name" value="P-loop containing nucleoside triphosphate hydrolases"/>
    <property type="match status" value="2"/>
</dbReference>
<protein>
    <recommendedName>
        <fullName evidence="4">ABC transporter domain-containing protein</fullName>
    </recommendedName>
</protein>
<keyword evidence="1" id="KW-0813">Transport</keyword>
<feature type="domain" description="ABC transporter" evidence="4">
    <location>
        <begin position="2"/>
        <end position="275"/>
    </location>
</feature>
<name>V8C6Q2_9HELI</name>
<dbReference type="InterPro" id="IPR027417">
    <property type="entry name" value="P-loop_NTPase"/>
</dbReference>
<dbReference type="RefSeq" id="WP_023928211.1">
    <property type="nucleotide sequence ID" value="NZ_KI669455.1"/>
</dbReference>
<accession>V8C6Q2</accession>
<dbReference type="PANTHER" id="PTHR43776:SF8">
    <property type="entry name" value="ABC TRANSPORTER, ATP-BINDING PROTEIN"/>
    <property type="match status" value="1"/>
</dbReference>
<gene>
    <name evidence="5" type="ORF">HMPREF2086_01476</name>
</gene>
<dbReference type="PROSITE" id="PS00211">
    <property type="entry name" value="ABC_TRANSPORTER_1"/>
    <property type="match status" value="2"/>
</dbReference>
<dbReference type="GO" id="GO:0005524">
    <property type="term" value="F:ATP binding"/>
    <property type="evidence" value="ECO:0007669"/>
    <property type="project" value="UniProtKB-KW"/>
</dbReference>
<dbReference type="InterPro" id="IPR017871">
    <property type="entry name" value="ABC_transporter-like_CS"/>
</dbReference>
<proteinExistence type="predicted"/>
<dbReference type="PATRIC" id="fig|1357400.3.peg.1978"/>
<dbReference type="eggNOG" id="COG4172">
    <property type="taxonomic scope" value="Bacteria"/>
</dbReference>
<comment type="caution">
    <text evidence="5">The sequence shown here is derived from an EMBL/GenBank/DDBJ whole genome shotgun (WGS) entry which is preliminary data.</text>
</comment>
<evidence type="ECO:0000256" key="3">
    <source>
        <dbReference type="ARBA" id="ARBA00022840"/>
    </source>
</evidence>
<evidence type="ECO:0000313" key="5">
    <source>
        <dbReference type="EMBL" id="ETD23029.1"/>
    </source>
</evidence>
<feature type="domain" description="ABC transporter" evidence="4">
    <location>
        <begin position="319"/>
        <end position="632"/>
    </location>
</feature>
<organism evidence="5 6">
    <name type="scientific">Helicobacter macacae MIT 99-5501</name>
    <dbReference type="NCBI Taxonomy" id="1357400"/>
    <lineage>
        <taxon>Bacteria</taxon>
        <taxon>Pseudomonadati</taxon>
        <taxon>Campylobacterota</taxon>
        <taxon>Epsilonproteobacteria</taxon>
        <taxon>Campylobacterales</taxon>
        <taxon>Helicobacteraceae</taxon>
        <taxon>Helicobacter</taxon>
    </lineage>
</organism>
<dbReference type="GO" id="GO:0016887">
    <property type="term" value="F:ATP hydrolysis activity"/>
    <property type="evidence" value="ECO:0007669"/>
    <property type="project" value="InterPro"/>
</dbReference>
<keyword evidence="3" id="KW-0067">ATP-binding</keyword>
<evidence type="ECO:0000313" key="6">
    <source>
        <dbReference type="Proteomes" id="UP000018731"/>
    </source>
</evidence>
<dbReference type="EMBL" id="AZJI01000006">
    <property type="protein sequence ID" value="ETD23029.1"/>
    <property type="molecule type" value="Genomic_DNA"/>
</dbReference>
<evidence type="ECO:0000259" key="4">
    <source>
        <dbReference type="PROSITE" id="PS50893"/>
    </source>
</evidence>
<keyword evidence="2" id="KW-0547">Nucleotide-binding</keyword>
<keyword evidence="6" id="KW-1185">Reference proteome</keyword>
<evidence type="ECO:0000256" key="1">
    <source>
        <dbReference type="ARBA" id="ARBA00022448"/>
    </source>
</evidence>
<evidence type="ECO:0000256" key="2">
    <source>
        <dbReference type="ARBA" id="ARBA00022741"/>
    </source>
</evidence>
<sequence>MLQVKNLNASFGEFALKDISFSLAHRERLGILGESGSGKSLLSQVILGLATPSRLSGEILFENRVILGDLRGTNVASTATNITANTANNLATNIATNPAQSSYAKDLPHLRGRHIAYIPQSPLNALNPLHTIQKQIGEMFAIHKEYAKSAKERETLIDEALHKVGLPKQLKSRFPHELSGGQRQRALIAMMSVLRPKVLICDEPTTALDASLQRQILDLLLGFSEVGLVMISHDWGVMRHCVENLIVMKDGQIVQKGKINEIMKNGASQNLRQNLATNQNLANQNPNPHQNHAYTELLLESLHLPRNTHTPSTEEILTLRGVGISYEKKSFFSHKSSTQALRGVDLVLHSGECLGVIGESGSGKSSLALGILGLIEHSGEIALKSSLGKSSATNETSTANLPSTTSALNIANVSAQILPPKKRDKHFTQCVQIVFQDALSALNPRFCVFEILLEALEDLPKSVGKGNASKASPRKDCVNKEQAKSAKLAKITELLKSVGLSPSFLYRYPESLSGGQAQRVCIARALAKNPKILLLDEPTSALDKSAQKEILELLLELQKTLGLSYIFISHDLAVIEAMCHSVIVLADLNKVLESNQANVAKSSVAMGGVVIESGRVDEVFASPKHTYTKSLLQAQL</sequence>
<dbReference type="STRING" id="1357400.HMPREF2086_01476"/>
<dbReference type="InterPro" id="IPR003439">
    <property type="entry name" value="ABC_transporter-like_ATP-bd"/>
</dbReference>